<evidence type="ECO:0000313" key="2">
    <source>
        <dbReference type="Proteomes" id="UP000017590"/>
    </source>
</evidence>
<dbReference type="Gene3D" id="3.40.50.360">
    <property type="match status" value="1"/>
</dbReference>
<name>A0ABN4BGD3_9CLOT</name>
<reference evidence="2" key="1">
    <citation type="journal article" date="2014" name="Biotechnol. Biofuels">
        <title>Comparison of single-molecule sequencing and hybrid approaches for finishing the genome of Clostridium autoethanogenum and analysis of CRISPR systems in industrial relevant Clostridia.</title>
        <authorList>
            <person name="Brown S.D."/>
            <person name="Nagaraju S."/>
            <person name="Utturkar S."/>
            <person name="De Tissera S."/>
            <person name="Segovia S."/>
            <person name="Mitchell W."/>
            <person name="Land M.L."/>
            <person name="Dassanayake A."/>
            <person name="Kopke M."/>
        </authorList>
    </citation>
    <scope>NUCLEOTIDE SEQUENCE [LARGE SCALE GENOMIC DNA]</scope>
    <source>
        <strain evidence="2">DSM 10061</strain>
    </source>
</reference>
<evidence type="ECO:0008006" key="3">
    <source>
        <dbReference type="Google" id="ProtNLM"/>
    </source>
</evidence>
<organism evidence="1 2">
    <name type="scientific">Clostridium autoethanogenum DSM 10061</name>
    <dbReference type="NCBI Taxonomy" id="1341692"/>
    <lineage>
        <taxon>Bacteria</taxon>
        <taxon>Bacillati</taxon>
        <taxon>Bacillota</taxon>
        <taxon>Clostridia</taxon>
        <taxon>Eubacteriales</taxon>
        <taxon>Clostridiaceae</taxon>
        <taxon>Clostridium</taxon>
    </lineage>
</organism>
<gene>
    <name evidence="1" type="ORF">CAETHG_0798</name>
</gene>
<dbReference type="RefSeq" id="WP_023161976.1">
    <property type="nucleotide sequence ID" value="NC_022592.1"/>
</dbReference>
<dbReference type="InterPro" id="IPR029039">
    <property type="entry name" value="Flavoprotein-like_sf"/>
</dbReference>
<accession>A0ABN4BGD3</accession>
<evidence type="ECO:0000313" key="1">
    <source>
        <dbReference type="EMBL" id="AGY75025.1"/>
    </source>
</evidence>
<proteinExistence type="predicted"/>
<dbReference type="EMBL" id="CP006763">
    <property type="protein sequence ID" value="AGY75025.1"/>
    <property type="molecule type" value="Genomic_DNA"/>
</dbReference>
<protein>
    <recommendedName>
        <fullName evidence="3">NADPH-dependent FMN reductase-like domain-containing protein</fullName>
    </recommendedName>
</protein>
<dbReference type="SUPFAM" id="SSF52218">
    <property type="entry name" value="Flavoproteins"/>
    <property type="match status" value="1"/>
</dbReference>
<sequence length="99" mass="11449">MKASIIEFSPLGNTNHVSELIKAALEQNNISVQLVNITGNEKYFSTNNKRNFLQETIGEHDILFIGSPSYFVYIKKVDDKSYKYKNFYIINEINIINIK</sequence>
<dbReference type="Proteomes" id="UP000017590">
    <property type="component" value="Chromosome"/>
</dbReference>
<keyword evidence="2" id="KW-1185">Reference proteome</keyword>